<dbReference type="InterPro" id="IPR051678">
    <property type="entry name" value="AGP_Transferase"/>
</dbReference>
<dbReference type="PANTHER" id="PTHR21310">
    <property type="entry name" value="AMINOGLYCOSIDE PHOSPHOTRANSFERASE-RELATED-RELATED"/>
    <property type="match status" value="1"/>
</dbReference>
<sequence length="357" mass="40571">MVKVKLTSDGVVMPVLESLIAASVWPIGDGQWALGGSMLCERIADGVSASSDTITTWKDGQGVDYCLRPLTTRLPIPPYDENGIIQSRLVSFFDIGHDVFIKVKYKAADDRSTEAEAMRLVRERAPSVPVPEPIYSWHDKELERTFLITRRVHGKVVDDVWHSLKDEDREQVAKELAAYQKSLAEITAPAFQDVGGHHLAERYLLPDYDERVEPFTADELREQLRKASNGIEPPEFGPEFHLFHRDMSAENVILSGTDEARTEGKSHVHVAGIVGWRYAGFYPKFWITTFPCLPIPKYTLSATEEQLASPERTYWIWSYMQSLDRAMVELGFQNGLDGRSWWIKHHEAMGKPHPYDL</sequence>
<dbReference type="EMBL" id="VXIT01000014">
    <property type="protein sequence ID" value="KAA6408349.1"/>
    <property type="molecule type" value="Genomic_DNA"/>
</dbReference>
<protein>
    <submittedName>
        <fullName evidence="1">Uncharacterized protein</fullName>
    </submittedName>
</protein>
<dbReference type="PANTHER" id="PTHR21310:SF15">
    <property type="entry name" value="AMINOGLYCOSIDE PHOSPHOTRANSFERASE DOMAIN-CONTAINING PROTEIN"/>
    <property type="match status" value="1"/>
</dbReference>
<accession>A0A5M8PG63</accession>
<gene>
    <name evidence="1" type="ORF">FRX48_08091</name>
</gene>
<organism evidence="1 2">
    <name type="scientific">Lasallia pustulata</name>
    <dbReference type="NCBI Taxonomy" id="136370"/>
    <lineage>
        <taxon>Eukaryota</taxon>
        <taxon>Fungi</taxon>
        <taxon>Dikarya</taxon>
        <taxon>Ascomycota</taxon>
        <taxon>Pezizomycotina</taxon>
        <taxon>Lecanoromycetes</taxon>
        <taxon>OSLEUM clade</taxon>
        <taxon>Umbilicariomycetidae</taxon>
        <taxon>Umbilicariales</taxon>
        <taxon>Umbilicariaceae</taxon>
        <taxon>Lasallia</taxon>
    </lineage>
</organism>
<dbReference type="SUPFAM" id="SSF56112">
    <property type="entry name" value="Protein kinase-like (PK-like)"/>
    <property type="match status" value="1"/>
</dbReference>
<proteinExistence type="predicted"/>
<reference evidence="1 2" key="1">
    <citation type="submission" date="2019-09" db="EMBL/GenBank/DDBJ databases">
        <title>The hologenome of the rock-dwelling lichen Lasallia pustulata.</title>
        <authorList>
            <person name="Greshake Tzovaras B."/>
            <person name="Segers F."/>
            <person name="Bicker A."/>
            <person name="Dal Grande F."/>
            <person name="Otte J."/>
            <person name="Hankeln T."/>
            <person name="Schmitt I."/>
            <person name="Ebersberger I."/>
        </authorList>
    </citation>
    <scope>NUCLEOTIDE SEQUENCE [LARGE SCALE GENOMIC DNA]</scope>
    <source>
        <strain evidence="1">A1-1</strain>
    </source>
</reference>
<comment type="caution">
    <text evidence="1">The sequence shown here is derived from an EMBL/GenBank/DDBJ whole genome shotgun (WGS) entry which is preliminary data.</text>
</comment>
<evidence type="ECO:0000313" key="1">
    <source>
        <dbReference type="EMBL" id="KAA6408349.1"/>
    </source>
</evidence>
<dbReference type="OrthoDB" id="2906425at2759"/>
<dbReference type="Proteomes" id="UP000324767">
    <property type="component" value="Unassembled WGS sequence"/>
</dbReference>
<name>A0A5M8PG63_9LECA</name>
<evidence type="ECO:0000313" key="2">
    <source>
        <dbReference type="Proteomes" id="UP000324767"/>
    </source>
</evidence>
<dbReference type="AlphaFoldDB" id="A0A5M8PG63"/>
<dbReference type="InterPro" id="IPR011009">
    <property type="entry name" value="Kinase-like_dom_sf"/>
</dbReference>